<proteinExistence type="predicted"/>
<evidence type="ECO:0000313" key="2">
    <source>
        <dbReference type="Proteomes" id="UP001164539"/>
    </source>
</evidence>
<protein>
    <submittedName>
        <fullName evidence="1">Uncharacterized protein</fullName>
    </submittedName>
</protein>
<name>A0ACC1Z3G7_MELAZ</name>
<reference evidence="1 2" key="1">
    <citation type="journal article" date="2023" name="Science">
        <title>Complex scaffold remodeling in plant triterpene biosynthesis.</title>
        <authorList>
            <person name="De La Pena R."/>
            <person name="Hodgson H."/>
            <person name="Liu J.C."/>
            <person name="Stephenson M.J."/>
            <person name="Martin A.C."/>
            <person name="Owen C."/>
            <person name="Harkess A."/>
            <person name="Leebens-Mack J."/>
            <person name="Jimenez L.E."/>
            <person name="Osbourn A."/>
            <person name="Sattely E.S."/>
        </authorList>
    </citation>
    <scope>NUCLEOTIDE SEQUENCE [LARGE SCALE GENOMIC DNA]</scope>
    <source>
        <strain evidence="2">cv. JPN11</strain>
        <tissue evidence="1">Leaf</tissue>
    </source>
</reference>
<keyword evidence="2" id="KW-1185">Reference proteome</keyword>
<organism evidence="1 2">
    <name type="scientific">Melia azedarach</name>
    <name type="common">Chinaberry tree</name>
    <dbReference type="NCBI Taxonomy" id="155640"/>
    <lineage>
        <taxon>Eukaryota</taxon>
        <taxon>Viridiplantae</taxon>
        <taxon>Streptophyta</taxon>
        <taxon>Embryophyta</taxon>
        <taxon>Tracheophyta</taxon>
        <taxon>Spermatophyta</taxon>
        <taxon>Magnoliopsida</taxon>
        <taxon>eudicotyledons</taxon>
        <taxon>Gunneridae</taxon>
        <taxon>Pentapetalae</taxon>
        <taxon>rosids</taxon>
        <taxon>malvids</taxon>
        <taxon>Sapindales</taxon>
        <taxon>Meliaceae</taxon>
        <taxon>Melia</taxon>
    </lineage>
</organism>
<dbReference type="EMBL" id="CM051394">
    <property type="protein sequence ID" value="KAJ4730048.1"/>
    <property type="molecule type" value="Genomic_DNA"/>
</dbReference>
<comment type="caution">
    <text evidence="1">The sequence shown here is derived from an EMBL/GenBank/DDBJ whole genome shotgun (WGS) entry which is preliminary data.</text>
</comment>
<gene>
    <name evidence="1" type="ORF">OWV82_002731</name>
</gene>
<dbReference type="Proteomes" id="UP001164539">
    <property type="component" value="Chromosome 1"/>
</dbReference>
<accession>A0ACC1Z3G7</accession>
<evidence type="ECO:0000313" key="1">
    <source>
        <dbReference type="EMBL" id="KAJ4730048.1"/>
    </source>
</evidence>
<sequence>MCSCSAAQVFDLTVGEYLLENWDWKRNRSAAKDHVALTRSTGIYRIIYQQLMENRSAERWLEVLHTPCALVPRLRVNRTMEGSCCDQLADNRVWVQEIVKYCSGKPSGNSILEL</sequence>